<dbReference type="EMBL" id="AABF01000078">
    <property type="protein sequence ID" value="EAA23857.1"/>
    <property type="molecule type" value="Genomic_DNA"/>
</dbReference>
<dbReference type="GO" id="GO:0030488">
    <property type="term" value="P:tRNA methylation"/>
    <property type="evidence" value="ECO:0007669"/>
    <property type="project" value="TreeGrafter"/>
</dbReference>
<dbReference type="Pfam" id="PF21680">
    <property type="entry name" value="GIDA_C_1st"/>
    <property type="match status" value="1"/>
</dbReference>
<dbReference type="Gene3D" id="1.10.10.1800">
    <property type="entry name" value="tRNA uridine 5-carboxymethylaminomethyl modification enzyme MnmG/GidA"/>
    <property type="match status" value="1"/>
</dbReference>
<comment type="caution">
    <text evidence="13">The sequence shown here is derived from an EMBL/GenBank/DDBJ whole genome shotgun (WGS) entry which is preliminary data.</text>
</comment>
<evidence type="ECO:0000256" key="1">
    <source>
        <dbReference type="ARBA" id="ARBA00001974"/>
    </source>
</evidence>
<evidence type="ECO:0000256" key="2">
    <source>
        <dbReference type="ARBA" id="ARBA00003717"/>
    </source>
</evidence>
<reference evidence="13 14" key="1">
    <citation type="journal article" date="2003" name="Genome Res.">
        <title>Genome analysis of F. nucleatum sub spp vincentii and its comparison with the genome of F. nucleatum ATCC 25586.</title>
        <authorList>
            <person name="Kapatral V."/>
            <person name="Ivanova N."/>
            <person name="Anderson I."/>
            <person name="Reznik G."/>
            <person name="Bhattacharyya A."/>
            <person name="Gardner W.L."/>
            <person name="Mikhailova N."/>
            <person name="Lapidus A."/>
            <person name="Larsen N."/>
            <person name="D'Souza M."/>
            <person name="Walunas T."/>
            <person name="Haselkorn R."/>
            <person name="Overbeek R."/>
            <person name="Kyrpides N."/>
        </authorList>
    </citation>
    <scope>NUCLEOTIDE SEQUENCE [LARGE SCALE GENOMIC DNA]</scope>
    <source>
        <strain evidence="13 14">ATCC 49256</strain>
    </source>
</reference>
<dbReference type="GO" id="GO:0002098">
    <property type="term" value="P:tRNA wobble uridine modification"/>
    <property type="evidence" value="ECO:0007669"/>
    <property type="project" value="TreeGrafter"/>
</dbReference>
<comment type="cofactor">
    <cofactor evidence="1">
        <name>FAD</name>
        <dbReference type="ChEBI" id="CHEBI:57692"/>
    </cofactor>
</comment>
<feature type="domain" description="tRNA uridine 5-carboxymethylaminomethyl modification enzyme C-terminal subdomain" evidence="12">
    <location>
        <begin position="255"/>
        <end position="326"/>
    </location>
</feature>
<dbReference type="AlphaFoldDB" id="Q7P594"/>
<sequence>MEREGYETNEIYLGGLSSSLPVDVQEEMLKNIKGFENAKIMRYAYAIEYDYVPPEEIKYTLESRTVENLFLAGQINGTSGYEEAGAQGLMAGINAVKKLRNEEPVILDRADSYIGTLIDDLVSKGTNEPYRMFTARSEYRLYLREDNADLRLTKLGYELGLVPEEEYQRVEKKRKDVKIITEILVKTNVGPSNPRVNEILLKRGENPIKDGSTLLELLRRPEVTFEDIKYISEEIKGLDLQDYDHDTTYQVEITVKYEGYINRALKMIEKHKSMENKKIPVDIDYDDLKTIPKEAKDKLKRIKPINIGQASRISGVSPADIQAILIYLKMRGN</sequence>
<organism evidence="13 14">
    <name type="scientific">Fusobacterium vincentii ATCC 49256</name>
    <dbReference type="NCBI Taxonomy" id="209882"/>
    <lineage>
        <taxon>Bacteria</taxon>
        <taxon>Fusobacteriati</taxon>
        <taxon>Fusobacteriota</taxon>
        <taxon>Fusobacteriia</taxon>
        <taxon>Fusobacteriales</taxon>
        <taxon>Fusobacteriaceae</taxon>
        <taxon>Fusobacterium</taxon>
    </lineage>
</organism>
<proteinExistence type="inferred from homology"/>
<dbReference type="Gene3D" id="3.50.50.60">
    <property type="entry name" value="FAD/NAD(P)-binding domain"/>
    <property type="match status" value="1"/>
</dbReference>
<dbReference type="InterPro" id="IPR002218">
    <property type="entry name" value="MnmG-rel"/>
</dbReference>
<dbReference type="SUPFAM" id="SSF51905">
    <property type="entry name" value="FAD/NAD(P)-binding domain"/>
    <property type="match status" value="1"/>
</dbReference>
<keyword evidence="5" id="KW-0963">Cytoplasm</keyword>
<accession>Q7P594</accession>
<evidence type="ECO:0000256" key="8">
    <source>
        <dbReference type="ARBA" id="ARBA00022827"/>
    </source>
</evidence>
<dbReference type="InterPro" id="IPR036188">
    <property type="entry name" value="FAD/NAD-bd_sf"/>
</dbReference>
<evidence type="ECO:0000313" key="13">
    <source>
        <dbReference type="EMBL" id="EAA23857.1"/>
    </source>
</evidence>
<dbReference type="InterPro" id="IPR044920">
    <property type="entry name" value="MnmG_C_subdom_sf"/>
</dbReference>
<dbReference type="Proteomes" id="UP000006454">
    <property type="component" value="Unassembled WGS sequence"/>
</dbReference>
<gene>
    <name evidence="13" type="ORF">FNV0920</name>
</gene>
<evidence type="ECO:0000256" key="10">
    <source>
        <dbReference type="ARBA" id="ARBA00025948"/>
    </source>
</evidence>
<evidence type="ECO:0000256" key="4">
    <source>
        <dbReference type="ARBA" id="ARBA00020461"/>
    </source>
</evidence>
<evidence type="ECO:0000256" key="7">
    <source>
        <dbReference type="ARBA" id="ARBA00022694"/>
    </source>
</evidence>
<evidence type="ECO:0000313" key="14">
    <source>
        <dbReference type="Proteomes" id="UP000006454"/>
    </source>
</evidence>
<name>Q7P594_FUSVC</name>
<dbReference type="GO" id="GO:0005829">
    <property type="term" value="C:cytosol"/>
    <property type="evidence" value="ECO:0007669"/>
    <property type="project" value="TreeGrafter"/>
</dbReference>
<keyword evidence="9" id="KW-0520">NAD</keyword>
<dbReference type="InterPro" id="IPR049312">
    <property type="entry name" value="GIDA_C_N"/>
</dbReference>
<keyword evidence="8" id="KW-0274">FAD</keyword>
<dbReference type="InterPro" id="IPR026904">
    <property type="entry name" value="MnmG_C"/>
</dbReference>
<keyword evidence="7" id="KW-0819">tRNA processing</keyword>
<dbReference type="InterPro" id="IPR020595">
    <property type="entry name" value="MnmG-rel_CS"/>
</dbReference>
<dbReference type="Pfam" id="PF01134">
    <property type="entry name" value="GIDA"/>
    <property type="match status" value="1"/>
</dbReference>
<dbReference type="InterPro" id="IPR047001">
    <property type="entry name" value="MnmG_C_subdom"/>
</dbReference>
<evidence type="ECO:0000256" key="5">
    <source>
        <dbReference type="ARBA" id="ARBA00022490"/>
    </source>
</evidence>
<dbReference type="PROSITE" id="PS01281">
    <property type="entry name" value="GIDA_2"/>
    <property type="match status" value="1"/>
</dbReference>
<dbReference type="Gene3D" id="1.10.150.570">
    <property type="entry name" value="GidA associated domain, C-terminal subdomain"/>
    <property type="match status" value="1"/>
</dbReference>
<dbReference type="SMART" id="SM01228">
    <property type="entry name" value="GIDA_assoc_3"/>
    <property type="match status" value="1"/>
</dbReference>
<dbReference type="PANTHER" id="PTHR11806:SF0">
    <property type="entry name" value="PROTEIN MTO1 HOMOLOG, MITOCHONDRIAL"/>
    <property type="match status" value="1"/>
</dbReference>
<dbReference type="InterPro" id="IPR040131">
    <property type="entry name" value="MnmG_N"/>
</dbReference>
<comment type="subunit">
    <text evidence="10">Homodimer. Heterotetramer of two MnmE and two MnmG subunits.</text>
</comment>
<comment type="similarity">
    <text evidence="3">Belongs to the MnmG family.</text>
</comment>
<dbReference type="FunFam" id="1.10.10.1800:FF:000003">
    <property type="entry name" value="tRNA uridine 5-carboxymethylaminomethyl modification enzyme MnmG"/>
    <property type="match status" value="1"/>
</dbReference>
<evidence type="ECO:0000256" key="11">
    <source>
        <dbReference type="ARBA" id="ARBA00031800"/>
    </source>
</evidence>
<dbReference type="FunFam" id="1.10.150.570:FF:000001">
    <property type="entry name" value="tRNA uridine 5-carboxymethylaminomethyl modification enzyme MnmG"/>
    <property type="match status" value="1"/>
</dbReference>
<dbReference type="Pfam" id="PF13932">
    <property type="entry name" value="SAM_GIDA_C"/>
    <property type="match status" value="1"/>
</dbReference>
<comment type="function">
    <text evidence="2">NAD-binding protein involved in the addition of a carboxymethylaminomethyl (cmnm) group at the wobble position (U34) of certain tRNAs, forming tRNA-cmnm(5)s(2)U34.</text>
</comment>
<evidence type="ECO:0000256" key="3">
    <source>
        <dbReference type="ARBA" id="ARBA00007653"/>
    </source>
</evidence>
<keyword evidence="6" id="KW-0285">Flavoprotein</keyword>
<dbReference type="PANTHER" id="PTHR11806">
    <property type="entry name" value="GLUCOSE INHIBITED DIVISION PROTEIN A"/>
    <property type="match status" value="1"/>
</dbReference>
<evidence type="ECO:0000256" key="9">
    <source>
        <dbReference type="ARBA" id="ARBA00023027"/>
    </source>
</evidence>
<evidence type="ECO:0000256" key="6">
    <source>
        <dbReference type="ARBA" id="ARBA00022630"/>
    </source>
</evidence>
<dbReference type="GO" id="GO:0050660">
    <property type="term" value="F:flavin adenine dinucleotide binding"/>
    <property type="evidence" value="ECO:0007669"/>
    <property type="project" value="InterPro"/>
</dbReference>
<evidence type="ECO:0000259" key="12">
    <source>
        <dbReference type="SMART" id="SM01228"/>
    </source>
</evidence>
<dbReference type="FunFam" id="3.50.50.60:FF:000002">
    <property type="entry name" value="tRNA uridine 5-carboxymethylaminomethyl modification enzyme MnmG"/>
    <property type="match status" value="1"/>
</dbReference>
<protein>
    <recommendedName>
        <fullName evidence="4">tRNA uridine 5-carboxymethylaminomethyl modification enzyme MnmG</fullName>
    </recommendedName>
    <alternativeName>
        <fullName evidence="11">Glucose-inhibited division protein A</fullName>
    </alternativeName>
</protein>